<dbReference type="Gene3D" id="3.40.50.10350">
    <property type="entry name" value="Glycerate kinase, domain 1"/>
    <property type="match status" value="1"/>
</dbReference>
<dbReference type="Pfam" id="PF02595">
    <property type="entry name" value="Gly_kinase"/>
    <property type="match status" value="1"/>
</dbReference>
<reference evidence="5" key="2">
    <citation type="submission" date="2021-09" db="EMBL/GenBank/DDBJ databases">
        <authorList>
            <person name="Gilroy R."/>
        </authorList>
    </citation>
    <scope>NUCLEOTIDE SEQUENCE</scope>
    <source>
        <strain evidence="5">ChiHjej13B12-14962</strain>
    </source>
</reference>
<proteinExistence type="inferred from homology"/>
<dbReference type="InterPro" id="IPR018193">
    <property type="entry name" value="Glyc_kinase_flavodox-like_fold"/>
</dbReference>
<comment type="caution">
    <text evidence="5">The sequence shown here is derived from an EMBL/GenBank/DDBJ whole genome shotgun (WGS) entry which is preliminary data.</text>
</comment>
<reference evidence="5" key="1">
    <citation type="journal article" date="2021" name="PeerJ">
        <title>Extensive microbial diversity within the chicken gut microbiome revealed by metagenomics and culture.</title>
        <authorList>
            <person name="Gilroy R."/>
            <person name="Ravi A."/>
            <person name="Getino M."/>
            <person name="Pursley I."/>
            <person name="Horton D.L."/>
            <person name="Alikhan N.F."/>
            <person name="Baker D."/>
            <person name="Gharbi K."/>
            <person name="Hall N."/>
            <person name="Watson M."/>
            <person name="Adriaenssens E.M."/>
            <person name="Foster-Nyarko E."/>
            <person name="Jarju S."/>
            <person name="Secka A."/>
            <person name="Antonio M."/>
            <person name="Oren A."/>
            <person name="Chaudhuri R.R."/>
            <person name="La Ragione R."/>
            <person name="Hildebrand F."/>
            <person name="Pallen M.J."/>
        </authorList>
    </citation>
    <scope>NUCLEOTIDE SEQUENCE</scope>
    <source>
        <strain evidence="5">ChiHjej13B12-14962</strain>
    </source>
</reference>
<dbReference type="InterPro" id="IPR036129">
    <property type="entry name" value="Glycerate_kinase_sf"/>
</dbReference>
<dbReference type="PIRSF" id="PIRSF006078">
    <property type="entry name" value="GlxK"/>
    <property type="match status" value="1"/>
</dbReference>
<evidence type="ECO:0000256" key="3">
    <source>
        <dbReference type="ARBA" id="ARBA00022777"/>
    </source>
</evidence>
<organism evidence="5 6">
    <name type="scientific">Enteractinococcus helveticum</name>
    <dbReference type="NCBI Taxonomy" id="1837282"/>
    <lineage>
        <taxon>Bacteria</taxon>
        <taxon>Bacillati</taxon>
        <taxon>Actinomycetota</taxon>
        <taxon>Actinomycetes</taxon>
        <taxon>Micrococcales</taxon>
        <taxon>Micrococcaceae</taxon>
    </lineage>
</organism>
<sequence>MNIQPVVVIAPDKFKGSATAKEVAAALTRGLRSATSSAEVRCVPVADGGEGTIDAAVAAGFTQQTALVTGPLGRPVEARWAIKHSSDRTDAVVELAQASGIELLEPTRSTGATATSRGTGELLQAALEAGATRIVLGLGGSACTDGGAGMLAALGAKLLDQNGITVADGGGSLHKLHRIELTDIDPRWAHTEVILASDVDNPLLGIDGAARVFGPQKGLSDDDIAGFDTSLGHFAERLRDAAAQTFGREAAQSVTDAITKPGAGAAGGTGFAAMAVLGAKRRRGIDVILDIVDFASALTDATLVITGEGSLDVQTLQGKAPVGIAQVANQHQIPVFAVCGRSLLSDRQAAGAGFDRVFALTELESDPEVSMREAQDLLVRLGARIGNILLAHSV</sequence>
<dbReference type="SUPFAM" id="SSF110738">
    <property type="entry name" value="Glycerate kinase I"/>
    <property type="match status" value="1"/>
</dbReference>
<dbReference type="EMBL" id="DYXC01000027">
    <property type="protein sequence ID" value="HJF13483.1"/>
    <property type="molecule type" value="Genomic_DNA"/>
</dbReference>
<evidence type="ECO:0000313" key="6">
    <source>
        <dbReference type="Proteomes" id="UP000703315"/>
    </source>
</evidence>
<protein>
    <submittedName>
        <fullName evidence="5">Glycerate kinase</fullName>
    </submittedName>
</protein>
<name>A0A921FK07_9MICC</name>
<keyword evidence="2 4" id="KW-0808">Transferase</keyword>
<comment type="similarity">
    <text evidence="1 4">Belongs to the glycerate kinase type-1 family.</text>
</comment>
<dbReference type="GO" id="GO:0008887">
    <property type="term" value="F:glycerate kinase activity"/>
    <property type="evidence" value="ECO:0007669"/>
    <property type="project" value="UniProtKB-UniRule"/>
</dbReference>
<dbReference type="AlphaFoldDB" id="A0A921FK07"/>
<evidence type="ECO:0000256" key="1">
    <source>
        <dbReference type="ARBA" id="ARBA00006284"/>
    </source>
</evidence>
<gene>
    <name evidence="5" type="ORF">K8V32_01600</name>
</gene>
<dbReference type="RefSeq" id="WP_303901841.1">
    <property type="nucleotide sequence ID" value="NZ_DYXC01000027.1"/>
</dbReference>
<accession>A0A921FK07</accession>
<keyword evidence="3 4" id="KW-0418">Kinase</keyword>
<evidence type="ECO:0000313" key="5">
    <source>
        <dbReference type="EMBL" id="HJF13483.1"/>
    </source>
</evidence>
<dbReference type="InterPro" id="IPR018197">
    <property type="entry name" value="Glycerate_kinase_RE-like"/>
</dbReference>
<dbReference type="GO" id="GO:0031388">
    <property type="term" value="P:organic acid phosphorylation"/>
    <property type="evidence" value="ECO:0007669"/>
    <property type="project" value="UniProtKB-UniRule"/>
</dbReference>
<dbReference type="PANTHER" id="PTHR21599:SF0">
    <property type="entry name" value="GLYCERATE KINASE"/>
    <property type="match status" value="1"/>
</dbReference>
<dbReference type="Gene3D" id="3.90.1510.10">
    <property type="entry name" value="Glycerate kinase, domain 2"/>
    <property type="match status" value="1"/>
</dbReference>
<dbReference type="Proteomes" id="UP000703315">
    <property type="component" value="Unassembled WGS sequence"/>
</dbReference>
<dbReference type="InterPro" id="IPR004381">
    <property type="entry name" value="Glycerate_kinase"/>
</dbReference>
<evidence type="ECO:0000256" key="4">
    <source>
        <dbReference type="PIRNR" id="PIRNR006078"/>
    </source>
</evidence>
<dbReference type="NCBIfam" id="TIGR00045">
    <property type="entry name" value="glycerate kinase"/>
    <property type="match status" value="1"/>
</dbReference>
<dbReference type="PANTHER" id="PTHR21599">
    <property type="entry name" value="GLYCERATE KINASE"/>
    <property type="match status" value="1"/>
</dbReference>
<evidence type="ECO:0000256" key="2">
    <source>
        <dbReference type="ARBA" id="ARBA00022679"/>
    </source>
</evidence>